<comment type="similarity">
    <text evidence="1">Belongs to the LDH2/MDH2 oxidoreductase family.</text>
</comment>
<dbReference type="InterPro" id="IPR003767">
    <property type="entry name" value="Malate/L-lactate_DH-like"/>
</dbReference>
<comment type="caution">
    <text evidence="3">The sequence shown here is derived from an EMBL/GenBank/DDBJ whole genome shotgun (WGS) entry which is preliminary data.</text>
</comment>
<gene>
    <name evidence="3" type="ORF">APLA_LOCUS13543</name>
</gene>
<dbReference type="InterPro" id="IPR036111">
    <property type="entry name" value="Mal/L-sulfo/L-lacto_DH-like_sf"/>
</dbReference>
<protein>
    <recommendedName>
        <fullName evidence="5">Malate dehydrogenase</fullName>
    </recommendedName>
</protein>
<evidence type="ECO:0000313" key="3">
    <source>
        <dbReference type="EMBL" id="CAB3251151.1"/>
    </source>
</evidence>
<name>A0A8S1AVA4_ARCPL</name>
<dbReference type="Proteomes" id="UP000494256">
    <property type="component" value="Unassembled WGS sequence"/>
</dbReference>
<dbReference type="Gene3D" id="3.30.1370.60">
    <property type="entry name" value="Hypothetical oxidoreductase yiak, domain 2"/>
    <property type="match status" value="1"/>
</dbReference>
<keyword evidence="2" id="KW-0560">Oxidoreductase</keyword>
<evidence type="ECO:0000256" key="2">
    <source>
        <dbReference type="ARBA" id="ARBA00023002"/>
    </source>
</evidence>
<dbReference type="InterPro" id="IPR043143">
    <property type="entry name" value="Mal/L-sulf/L-lact_DH-like_NADP"/>
</dbReference>
<dbReference type="GO" id="GO:0016491">
    <property type="term" value="F:oxidoreductase activity"/>
    <property type="evidence" value="ECO:0007669"/>
    <property type="project" value="UniProtKB-KW"/>
</dbReference>
<proteinExistence type="inferred from homology"/>
<evidence type="ECO:0000313" key="4">
    <source>
        <dbReference type="Proteomes" id="UP000494256"/>
    </source>
</evidence>
<dbReference type="OrthoDB" id="6753017at2759"/>
<reference evidence="3 4" key="1">
    <citation type="submission" date="2020-04" db="EMBL/GenBank/DDBJ databases">
        <authorList>
            <person name="Wallbank WR R."/>
            <person name="Pardo Diaz C."/>
            <person name="Kozak K."/>
            <person name="Martin S."/>
            <person name="Jiggins C."/>
            <person name="Moest M."/>
            <person name="Warren A I."/>
            <person name="Byers J.R.P. K."/>
            <person name="Montejo-Kovacevich G."/>
            <person name="Yen C E."/>
        </authorList>
    </citation>
    <scope>NUCLEOTIDE SEQUENCE [LARGE SCALE GENOMIC DNA]</scope>
</reference>
<dbReference type="Gene3D" id="1.10.1530.10">
    <property type="match status" value="1"/>
</dbReference>
<dbReference type="InterPro" id="IPR043144">
    <property type="entry name" value="Mal/L-sulf/L-lact_DH-like_ah"/>
</dbReference>
<sequence length="364" mass="38872">MQACEKMIRVATVEACRFMVDCLHAAGANREAAEQQAKLLIQADKCGHPSHGMNRLEFYVNDIISGACEPNNKPEVLKETASTAWIDAKNVLGATSSHFAMDIAMAKARETGVAWVVVKGANHNGMAGYWAQKATDQGFIGMAFTNTSPLCAPTRSKQAALGTNPLACSAPAASGESFYLDMATSAVAVGKIEMQLRKGEPIPAGWAQGPDGNETLDAQVAFDTKCVYPLGGRELTSGYKGYGLGAMVELFCGVLGGSKYGHHIRSWSHTSDGTPADLGQCFVAIDPNCFAPGYADRLTDCIQHWRNLETLDPNLPVLAPGDKEKAAVLKSDQSGTVSFVQQQIDSCLALAKRLKVKPIECLQE</sequence>
<evidence type="ECO:0000256" key="1">
    <source>
        <dbReference type="ARBA" id="ARBA00006056"/>
    </source>
</evidence>
<dbReference type="SUPFAM" id="SSF89733">
    <property type="entry name" value="L-sulfolactate dehydrogenase-like"/>
    <property type="match status" value="1"/>
</dbReference>
<accession>A0A8S1AVA4</accession>
<evidence type="ECO:0008006" key="5">
    <source>
        <dbReference type="Google" id="ProtNLM"/>
    </source>
</evidence>
<dbReference type="Pfam" id="PF02615">
    <property type="entry name" value="Ldh_2"/>
    <property type="match status" value="1"/>
</dbReference>
<dbReference type="EMBL" id="CADEBD010000353">
    <property type="protein sequence ID" value="CAB3251151.1"/>
    <property type="molecule type" value="Genomic_DNA"/>
</dbReference>
<dbReference type="PANTHER" id="PTHR11091">
    <property type="entry name" value="OXIDOREDUCTASE-RELATED"/>
    <property type="match status" value="1"/>
</dbReference>
<dbReference type="PANTHER" id="PTHR11091:SF0">
    <property type="entry name" value="MALATE DEHYDROGENASE"/>
    <property type="match status" value="1"/>
</dbReference>
<organism evidence="3 4">
    <name type="scientific">Arctia plantaginis</name>
    <name type="common">Wood tiger moth</name>
    <name type="synonym">Phalaena plantaginis</name>
    <dbReference type="NCBI Taxonomy" id="874455"/>
    <lineage>
        <taxon>Eukaryota</taxon>
        <taxon>Metazoa</taxon>
        <taxon>Ecdysozoa</taxon>
        <taxon>Arthropoda</taxon>
        <taxon>Hexapoda</taxon>
        <taxon>Insecta</taxon>
        <taxon>Pterygota</taxon>
        <taxon>Neoptera</taxon>
        <taxon>Endopterygota</taxon>
        <taxon>Lepidoptera</taxon>
        <taxon>Glossata</taxon>
        <taxon>Ditrysia</taxon>
        <taxon>Noctuoidea</taxon>
        <taxon>Erebidae</taxon>
        <taxon>Arctiinae</taxon>
        <taxon>Arctia</taxon>
    </lineage>
</organism>
<dbReference type="AlphaFoldDB" id="A0A8S1AVA4"/>